<dbReference type="GO" id="GO:0005524">
    <property type="term" value="F:ATP binding"/>
    <property type="evidence" value="ECO:0007669"/>
    <property type="project" value="UniProtKB-KW"/>
</dbReference>
<evidence type="ECO:0000313" key="5">
    <source>
        <dbReference type="Proteomes" id="UP000683000"/>
    </source>
</evidence>
<dbReference type="AlphaFoldDB" id="A0A8I2YKA7"/>
<organism evidence="4 5">
    <name type="scientific">Boletus reticuloceps</name>
    <dbReference type="NCBI Taxonomy" id="495285"/>
    <lineage>
        <taxon>Eukaryota</taxon>
        <taxon>Fungi</taxon>
        <taxon>Dikarya</taxon>
        <taxon>Basidiomycota</taxon>
        <taxon>Agaricomycotina</taxon>
        <taxon>Agaricomycetes</taxon>
        <taxon>Agaricomycetidae</taxon>
        <taxon>Boletales</taxon>
        <taxon>Boletineae</taxon>
        <taxon>Boletaceae</taxon>
        <taxon>Boletoideae</taxon>
        <taxon>Boletus</taxon>
    </lineage>
</organism>
<dbReference type="EMBL" id="JAGFBS010000020">
    <property type="protein sequence ID" value="KAG6373909.1"/>
    <property type="molecule type" value="Genomic_DNA"/>
</dbReference>
<dbReference type="GO" id="GO:0035556">
    <property type="term" value="P:intracellular signal transduction"/>
    <property type="evidence" value="ECO:0007669"/>
    <property type="project" value="TreeGrafter"/>
</dbReference>
<dbReference type="PANTHER" id="PTHR24346:SF30">
    <property type="entry name" value="MATERNAL EMBRYONIC LEUCINE ZIPPER KINASE"/>
    <property type="match status" value="1"/>
</dbReference>
<sequence>MDPSSDYTAEKLEEHEIFWRDRYYFFQDKGYILRPRYHPEWKASWRFELNPILEFFEDSIFQWKGSLLDATREGKDVFIKRVDITTHPNEVKIASRLGSTESRKDGRNHCVPIISIFSDELDPKYQYIVMPVLRPFNEPDFTSFGEIVDFVNQTLEGLEYMHEQSVAHRDCAAENILMDGSNLYQDGWHPMNTWLPRNGRDDLWLSRKRSEAKIKYYFIDFGLSTQFTPRYHERLVTGELGRIQAPEQISGMPYDPFKLDVYYLGHVYQTKIVDEFKGLEVLDDLARLMTKPNPNDRPSAHEALMIWNSLQLLPSIPPRWTRLRPTREEGSIERIVNNALDVVGMVRGSIGF</sequence>
<dbReference type="PROSITE" id="PS50011">
    <property type="entry name" value="PROTEIN_KINASE_DOM"/>
    <property type="match status" value="1"/>
</dbReference>
<name>A0A8I2YKA7_9AGAM</name>
<protein>
    <submittedName>
        <fullName evidence="4">Kinase-like domain-containing protein</fullName>
    </submittedName>
</protein>
<dbReference type="OrthoDB" id="5987198at2759"/>
<dbReference type="GO" id="GO:0004674">
    <property type="term" value="F:protein serine/threonine kinase activity"/>
    <property type="evidence" value="ECO:0007669"/>
    <property type="project" value="TreeGrafter"/>
</dbReference>
<dbReference type="Pfam" id="PF00069">
    <property type="entry name" value="Pkinase"/>
    <property type="match status" value="1"/>
</dbReference>
<evidence type="ECO:0000313" key="4">
    <source>
        <dbReference type="EMBL" id="KAG6373909.1"/>
    </source>
</evidence>
<keyword evidence="5" id="KW-1185">Reference proteome</keyword>
<reference evidence="4" key="1">
    <citation type="submission" date="2021-03" db="EMBL/GenBank/DDBJ databases">
        <title>Evolutionary innovations through gain and loss of genes in the ectomycorrhizal Boletales.</title>
        <authorList>
            <person name="Wu G."/>
            <person name="Miyauchi S."/>
            <person name="Morin E."/>
            <person name="Yang Z.-L."/>
            <person name="Xu J."/>
            <person name="Martin F.M."/>
        </authorList>
    </citation>
    <scope>NUCLEOTIDE SEQUENCE</scope>
    <source>
        <strain evidence="4">BR01</strain>
    </source>
</reference>
<proteinExistence type="predicted"/>
<dbReference type="SMART" id="SM00220">
    <property type="entry name" value="S_TKc"/>
    <property type="match status" value="1"/>
</dbReference>
<evidence type="ECO:0000259" key="3">
    <source>
        <dbReference type="PROSITE" id="PS50011"/>
    </source>
</evidence>
<evidence type="ECO:0000256" key="2">
    <source>
        <dbReference type="ARBA" id="ARBA00022840"/>
    </source>
</evidence>
<keyword evidence="4" id="KW-0418">Kinase</keyword>
<dbReference type="PANTHER" id="PTHR24346">
    <property type="entry name" value="MAP/MICROTUBULE AFFINITY-REGULATING KINASE"/>
    <property type="match status" value="1"/>
</dbReference>
<keyword evidence="1" id="KW-0547">Nucleotide-binding</keyword>
<accession>A0A8I2YKA7</accession>
<comment type="caution">
    <text evidence="4">The sequence shown here is derived from an EMBL/GenBank/DDBJ whole genome shotgun (WGS) entry which is preliminary data.</text>
</comment>
<dbReference type="InterPro" id="IPR000719">
    <property type="entry name" value="Prot_kinase_dom"/>
</dbReference>
<evidence type="ECO:0000256" key="1">
    <source>
        <dbReference type="ARBA" id="ARBA00022741"/>
    </source>
</evidence>
<keyword evidence="2" id="KW-0067">ATP-binding</keyword>
<feature type="domain" description="Protein kinase" evidence="3">
    <location>
        <begin position="1"/>
        <end position="352"/>
    </location>
</feature>
<dbReference type="SUPFAM" id="SSF56112">
    <property type="entry name" value="Protein kinase-like (PK-like)"/>
    <property type="match status" value="1"/>
</dbReference>
<dbReference type="CDD" id="cd00180">
    <property type="entry name" value="PKc"/>
    <property type="match status" value="1"/>
</dbReference>
<dbReference type="GO" id="GO:0005737">
    <property type="term" value="C:cytoplasm"/>
    <property type="evidence" value="ECO:0007669"/>
    <property type="project" value="TreeGrafter"/>
</dbReference>
<dbReference type="Gene3D" id="1.10.510.10">
    <property type="entry name" value="Transferase(Phosphotransferase) domain 1"/>
    <property type="match status" value="1"/>
</dbReference>
<dbReference type="Proteomes" id="UP000683000">
    <property type="component" value="Unassembled WGS sequence"/>
</dbReference>
<keyword evidence="4" id="KW-0808">Transferase</keyword>
<dbReference type="InterPro" id="IPR011009">
    <property type="entry name" value="Kinase-like_dom_sf"/>
</dbReference>
<gene>
    <name evidence="4" type="ORF">JVT61DRAFT_6062</name>
</gene>